<dbReference type="FunFam" id="3.40.50.720:FF:000084">
    <property type="entry name" value="Short-chain dehydrogenase reductase"/>
    <property type="match status" value="1"/>
</dbReference>
<comment type="similarity">
    <text evidence="1">Belongs to the short-chain dehydrogenases/reductases (SDR) family.</text>
</comment>
<dbReference type="AlphaFoldDB" id="A0A4R5L194"/>
<gene>
    <name evidence="3" type="ORF">E1809_01910</name>
</gene>
<dbReference type="Pfam" id="PF13561">
    <property type="entry name" value="adh_short_C2"/>
    <property type="match status" value="1"/>
</dbReference>
<dbReference type="InterPro" id="IPR036291">
    <property type="entry name" value="NAD(P)-bd_dom_sf"/>
</dbReference>
<dbReference type="PRINTS" id="PR00081">
    <property type="entry name" value="GDHRDH"/>
</dbReference>
<protein>
    <submittedName>
        <fullName evidence="3">SDR family oxidoreductase</fullName>
    </submittedName>
</protein>
<evidence type="ECO:0000256" key="2">
    <source>
        <dbReference type="ARBA" id="ARBA00023002"/>
    </source>
</evidence>
<evidence type="ECO:0000313" key="4">
    <source>
        <dbReference type="Proteomes" id="UP000295511"/>
    </source>
</evidence>
<dbReference type="EMBL" id="SMRU01000002">
    <property type="protein sequence ID" value="TDG01298.1"/>
    <property type="molecule type" value="Genomic_DNA"/>
</dbReference>
<evidence type="ECO:0000313" key="3">
    <source>
        <dbReference type="EMBL" id="TDG01298.1"/>
    </source>
</evidence>
<dbReference type="Gene3D" id="3.40.50.720">
    <property type="entry name" value="NAD(P)-binding Rossmann-like Domain"/>
    <property type="match status" value="1"/>
</dbReference>
<dbReference type="InterPro" id="IPR020904">
    <property type="entry name" value="Sc_DH/Rdtase_CS"/>
</dbReference>
<dbReference type="Proteomes" id="UP000295511">
    <property type="component" value="Unassembled WGS sequence"/>
</dbReference>
<keyword evidence="2" id="KW-0560">Oxidoreductase</keyword>
<dbReference type="CDD" id="cd05233">
    <property type="entry name" value="SDR_c"/>
    <property type="match status" value="1"/>
</dbReference>
<dbReference type="PRINTS" id="PR00080">
    <property type="entry name" value="SDRFAMILY"/>
</dbReference>
<dbReference type="PROSITE" id="PS00061">
    <property type="entry name" value="ADH_SHORT"/>
    <property type="match status" value="1"/>
</dbReference>
<keyword evidence="4" id="KW-1185">Reference proteome</keyword>
<organism evidence="3 4">
    <name type="scientific">Arthrobacter terricola</name>
    <dbReference type="NCBI Taxonomy" id="2547396"/>
    <lineage>
        <taxon>Bacteria</taxon>
        <taxon>Bacillati</taxon>
        <taxon>Actinomycetota</taxon>
        <taxon>Actinomycetes</taxon>
        <taxon>Micrococcales</taxon>
        <taxon>Micrococcaceae</taxon>
        <taxon>Arthrobacter</taxon>
    </lineage>
</organism>
<dbReference type="OrthoDB" id="517007at2"/>
<dbReference type="PANTHER" id="PTHR42760">
    <property type="entry name" value="SHORT-CHAIN DEHYDROGENASES/REDUCTASES FAMILY MEMBER"/>
    <property type="match status" value="1"/>
</dbReference>
<sequence length="274" mass="29031">MKGNKTMDRLTGKTSIVTGAGEGIGRAIARMFAHEGAQVVIANRNEAKGKETVELIKDAGGQATFIRTDVTDTEDVKRLVEETVAIYGKLDVLCNSHGVYGLDTREISDLPEGDWDLMMDTNAKGVFLTTKYAVPAMRTAGGGSIVNISSIAALAKSAQPAYAASKGAVNAFTKGVATQVAEFNIRANVISPSTIETDRRTELAQSAQYKNDFLAHTSEDEAAGSVEIINRVLPGFGEPDDIAYAAVYLASDESAYVTATVLPVDGGTTRTRTD</sequence>
<name>A0A4R5L194_9MICC</name>
<dbReference type="InterPro" id="IPR002347">
    <property type="entry name" value="SDR_fam"/>
</dbReference>
<dbReference type="SUPFAM" id="SSF51735">
    <property type="entry name" value="NAD(P)-binding Rossmann-fold domains"/>
    <property type="match status" value="1"/>
</dbReference>
<dbReference type="GO" id="GO:0016616">
    <property type="term" value="F:oxidoreductase activity, acting on the CH-OH group of donors, NAD or NADP as acceptor"/>
    <property type="evidence" value="ECO:0007669"/>
    <property type="project" value="TreeGrafter"/>
</dbReference>
<accession>A0A4R5L194</accession>
<comment type="caution">
    <text evidence="3">The sequence shown here is derived from an EMBL/GenBank/DDBJ whole genome shotgun (WGS) entry which is preliminary data.</text>
</comment>
<reference evidence="3 4" key="1">
    <citation type="submission" date="2019-03" db="EMBL/GenBank/DDBJ databases">
        <title>Whole genome sequence of Arthrobacter sp JH1-1.</title>
        <authorList>
            <person name="Trinh H.N."/>
        </authorList>
    </citation>
    <scope>NUCLEOTIDE SEQUENCE [LARGE SCALE GENOMIC DNA]</scope>
    <source>
        <strain evidence="3 4">JH1-1</strain>
    </source>
</reference>
<proteinExistence type="inferred from homology"/>
<evidence type="ECO:0000256" key="1">
    <source>
        <dbReference type="ARBA" id="ARBA00006484"/>
    </source>
</evidence>
<dbReference type="PANTHER" id="PTHR42760:SF115">
    <property type="entry name" value="3-OXOACYL-[ACYL-CARRIER-PROTEIN] REDUCTASE FABG"/>
    <property type="match status" value="1"/>
</dbReference>